<dbReference type="OrthoDB" id="5853036at2759"/>
<sequence length="154" mass="18034">MEAEDQYGRKIGKLPQHSQRSPFFTTTGADLPLFGLCTWLHRPEDLPDNYKLPLENGHVVPELIEHIETWKVMENLYKAEILKAIGYPTSMKNKYNIFSITQLRNHIIYRCGSLANNDYTTRPLTFFFGSGFNVFQILRHTEKFFVIIRFGFEI</sequence>
<reference evidence="1 2" key="1">
    <citation type="submission" date="2018-08" db="EMBL/GenBank/DDBJ databases">
        <authorList>
            <person name="Laetsch R D."/>
            <person name="Stevens L."/>
            <person name="Kumar S."/>
            <person name="Blaxter L. M."/>
        </authorList>
    </citation>
    <scope>NUCLEOTIDE SEQUENCE [LARGE SCALE GENOMIC DNA]</scope>
</reference>
<dbReference type="EMBL" id="UYRX01000308">
    <property type="protein sequence ID" value="VDK79780.1"/>
    <property type="molecule type" value="Genomic_DNA"/>
</dbReference>
<keyword evidence="2" id="KW-1185">Reference proteome</keyword>
<evidence type="ECO:0000313" key="1">
    <source>
        <dbReference type="EMBL" id="VDK79780.1"/>
    </source>
</evidence>
<gene>
    <name evidence="1" type="ORF">NLS_LOCUS4654</name>
</gene>
<evidence type="ECO:0000313" key="2">
    <source>
        <dbReference type="Proteomes" id="UP000277928"/>
    </source>
</evidence>
<dbReference type="AlphaFoldDB" id="A0A3P6TKR5"/>
<dbReference type="STRING" id="42156.A0A3P6TKR5"/>
<dbReference type="Proteomes" id="UP000277928">
    <property type="component" value="Unassembled WGS sequence"/>
</dbReference>
<name>A0A3P6TKR5_LITSI</name>
<organism evidence="1 2">
    <name type="scientific">Litomosoides sigmodontis</name>
    <name type="common">Filarial nematode worm</name>
    <dbReference type="NCBI Taxonomy" id="42156"/>
    <lineage>
        <taxon>Eukaryota</taxon>
        <taxon>Metazoa</taxon>
        <taxon>Ecdysozoa</taxon>
        <taxon>Nematoda</taxon>
        <taxon>Chromadorea</taxon>
        <taxon>Rhabditida</taxon>
        <taxon>Spirurina</taxon>
        <taxon>Spiruromorpha</taxon>
        <taxon>Filarioidea</taxon>
        <taxon>Onchocercidae</taxon>
        <taxon>Litomosoides</taxon>
    </lineage>
</organism>
<proteinExistence type="predicted"/>
<protein>
    <submittedName>
        <fullName evidence="1">Uncharacterized protein</fullName>
    </submittedName>
</protein>
<accession>A0A3P6TKR5</accession>